<feature type="domain" description="Out at first C-terminal" evidence="4">
    <location>
        <begin position="183"/>
        <end position="248"/>
    </location>
</feature>
<dbReference type="AlphaFoldDB" id="A0AA40HS67"/>
<feature type="domain" description="Out at first protein BRICHOS-like" evidence="3">
    <location>
        <begin position="16"/>
        <end position="118"/>
    </location>
</feature>
<evidence type="ECO:0000259" key="3">
    <source>
        <dbReference type="Pfam" id="PF14941"/>
    </source>
</evidence>
<accession>A0AA40HS67</accession>
<dbReference type="Pfam" id="PF22873">
    <property type="entry name" value="OAF_C"/>
    <property type="match status" value="1"/>
</dbReference>
<evidence type="ECO:0000256" key="2">
    <source>
        <dbReference type="ARBA" id="ARBA00021639"/>
    </source>
</evidence>
<evidence type="ECO:0000259" key="4">
    <source>
        <dbReference type="Pfam" id="PF22873"/>
    </source>
</evidence>
<dbReference type="InterPro" id="IPR026315">
    <property type="entry name" value="Oaf"/>
</dbReference>
<protein>
    <recommendedName>
        <fullName evidence="2">Out at first protein homolog</fullName>
    </recommendedName>
</protein>
<sequence>MWWPQAPSSQLRPLPQHVKILRALVLGELEKGQRQFQALCFVTRLRDHEIIPSEAMAKLRQKNPRAVRQAEEARGLERLHMDVAVNLSQGALLSPHLHNVCAEATDAIYTRQEDVRFWLEQGALGLPAACPSDRIGYLPLKKRFLSSYLCPRSQQVGSPHSFLLCGQLHVQGSAHGHRTGLPRCGQAGDRGAPCVCHYGLSLAWYPCMLKYCHSRDRPAPYKCGIRSCQKSYSFTFRVPQRQLCPWEEDP</sequence>
<evidence type="ECO:0000256" key="1">
    <source>
        <dbReference type="ARBA" id="ARBA00005786"/>
    </source>
</evidence>
<keyword evidence="6" id="KW-1185">Reference proteome</keyword>
<gene>
    <name evidence="5" type="ORF">QTO34_004253</name>
</gene>
<dbReference type="PANTHER" id="PTHR13423">
    <property type="entry name" value="OUT AT FIRST"/>
    <property type="match status" value="1"/>
</dbReference>
<proteinExistence type="inferred from homology"/>
<dbReference type="PANTHER" id="PTHR13423:SF2">
    <property type="entry name" value="OUT AT FIRST PROTEIN HOMOLOG"/>
    <property type="match status" value="1"/>
</dbReference>
<evidence type="ECO:0000313" key="5">
    <source>
        <dbReference type="EMBL" id="KAK1336446.1"/>
    </source>
</evidence>
<dbReference type="Pfam" id="PF14941">
    <property type="entry name" value="OAF_N"/>
    <property type="match status" value="1"/>
</dbReference>
<comment type="similarity">
    <text evidence="1">Belongs to the OAF family.</text>
</comment>
<reference evidence="5" key="1">
    <citation type="submission" date="2023-06" db="EMBL/GenBank/DDBJ databases">
        <title>Reference genome for the Northern bat (Eptesicus nilssonii), a most northern bat species.</title>
        <authorList>
            <person name="Laine V.N."/>
            <person name="Pulliainen A.T."/>
            <person name="Lilley T.M."/>
        </authorList>
    </citation>
    <scope>NUCLEOTIDE SEQUENCE</scope>
    <source>
        <strain evidence="5">BLF_Eptnil</strain>
        <tissue evidence="5">Kidney</tissue>
    </source>
</reference>
<name>A0AA40HS67_CNENI</name>
<comment type="caution">
    <text evidence="5">The sequence shown here is derived from an EMBL/GenBank/DDBJ whole genome shotgun (WGS) entry which is preliminary data.</text>
</comment>
<dbReference type="EMBL" id="JAULJE010000013">
    <property type="protein sequence ID" value="KAK1336446.1"/>
    <property type="molecule type" value="Genomic_DNA"/>
</dbReference>
<dbReference type="InterPro" id="IPR053897">
    <property type="entry name" value="Oaf_C"/>
</dbReference>
<evidence type="ECO:0000313" key="6">
    <source>
        <dbReference type="Proteomes" id="UP001177744"/>
    </source>
</evidence>
<dbReference type="InterPro" id="IPR053894">
    <property type="entry name" value="OAF_N"/>
</dbReference>
<dbReference type="Proteomes" id="UP001177744">
    <property type="component" value="Unassembled WGS sequence"/>
</dbReference>
<organism evidence="5 6">
    <name type="scientific">Cnephaeus nilssonii</name>
    <name type="common">Northern bat</name>
    <name type="synonym">Eptesicus nilssonii</name>
    <dbReference type="NCBI Taxonomy" id="3371016"/>
    <lineage>
        <taxon>Eukaryota</taxon>
        <taxon>Metazoa</taxon>
        <taxon>Chordata</taxon>
        <taxon>Craniata</taxon>
        <taxon>Vertebrata</taxon>
        <taxon>Euteleostomi</taxon>
        <taxon>Mammalia</taxon>
        <taxon>Eutheria</taxon>
        <taxon>Laurasiatheria</taxon>
        <taxon>Chiroptera</taxon>
        <taxon>Yangochiroptera</taxon>
        <taxon>Vespertilionidae</taxon>
        <taxon>Cnephaeus</taxon>
    </lineage>
</organism>